<dbReference type="Gene3D" id="3.30.460.10">
    <property type="entry name" value="Beta Polymerase, domain 2"/>
    <property type="match status" value="1"/>
</dbReference>
<gene>
    <name evidence="2" type="ORF">KO481_16660</name>
</gene>
<dbReference type="Proteomes" id="UP000733379">
    <property type="component" value="Unassembled WGS sequence"/>
</dbReference>
<feature type="domain" description="Polymerase nucleotidyl transferase" evidence="1">
    <location>
        <begin position="24"/>
        <end position="61"/>
    </location>
</feature>
<proteinExistence type="predicted"/>
<protein>
    <submittedName>
        <fullName evidence="2">Nucleotidyltransferase domain-containing protein</fullName>
    </submittedName>
</protein>
<dbReference type="EMBL" id="JAHKNI010000005">
    <property type="protein sequence ID" value="MBU3063154.1"/>
    <property type="molecule type" value="Genomic_DNA"/>
</dbReference>
<accession>A0ABS6AYN7</accession>
<dbReference type="SUPFAM" id="SSF81301">
    <property type="entry name" value="Nucleotidyltransferase"/>
    <property type="match status" value="1"/>
</dbReference>
<sequence>MPDPRLIAAATAAVHDAFDAAPVFACLTGSTATDTDTADSDIDLLVVLPNDLPLPIAVQQRETFTRNYIRLHTVLGRPPDRQWPAEVCYATDLDAAIDGGAFDLESNPRLRLCPLDHPHRYWVSMTATAIPLIGHTAHHRYAARCATAVINHIGFNQLSTAGAGSEQPFGCQAPEWTQWHIDPTRVGGTRVLEAAQRNPNYRLWRKRLQPPRHPPQLDRWTERWREIASG</sequence>
<keyword evidence="3" id="KW-1185">Reference proteome</keyword>
<dbReference type="Pfam" id="PF01909">
    <property type="entry name" value="NTP_transf_2"/>
    <property type="match status" value="1"/>
</dbReference>
<dbReference type="CDD" id="cd05403">
    <property type="entry name" value="NT_KNTase_like"/>
    <property type="match status" value="1"/>
</dbReference>
<dbReference type="RefSeq" id="WP_215918073.1">
    <property type="nucleotide sequence ID" value="NZ_JAHKNI010000005.1"/>
</dbReference>
<dbReference type="InterPro" id="IPR002934">
    <property type="entry name" value="Polymerase_NTP_transf_dom"/>
</dbReference>
<evidence type="ECO:0000313" key="2">
    <source>
        <dbReference type="EMBL" id="MBU3063154.1"/>
    </source>
</evidence>
<organism evidence="2 3">
    <name type="scientific">Nocardia albiluteola</name>
    <dbReference type="NCBI Taxonomy" id="2842303"/>
    <lineage>
        <taxon>Bacteria</taxon>
        <taxon>Bacillati</taxon>
        <taxon>Actinomycetota</taxon>
        <taxon>Actinomycetes</taxon>
        <taxon>Mycobacteriales</taxon>
        <taxon>Nocardiaceae</taxon>
        <taxon>Nocardia</taxon>
    </lineage>
</organism>
<name>A0ABS6AYN7_9NOCA</name>
<evidence type="ECO:0000313" key="3">
    <source>
        <dbReference type="Proteomes" id="UP000733379"/>
    </source>
</evidence>
<evidence type="ECO:0000259" key="1">
    <source>
        <dbReference type="Pfam" id="PF01909"/>
    </source>
</evidence>
<dbReference type="InterPro" id="IPR043519">
    <property type="entry name" value="NT_sf"/>
</dbReference>
<reference evidence="2 3" key="1">
    <citation type="submission" date="2021-06" db="EMBL/GenBank/DDBJ databases">
        <title>Actinomycetes sequencing.</title>
        <authorList>
            <person name="Shan Q."/>
        </authorList>
    </citation>
    <scope>NUCLEOTIDE SEQUENCE [LARGE SCALE GENOMIC DNA]</scope>
    <source>
        <strain evidence="2 3">NEAU-G5</strain>
    </source>
</reference>
<comment type="caution">
    <text evidence="2">The sequence shown here is derived from an EMBL/GenBank/DDBJ whole genome shotgun (WGS) entry which is preliminary data.</text>
</comment>